<dbReference type="Pfam" id="PF01063">
    <property type="entry name" value="Aminotran_4"/>
    <property type="match status" value="1"/>
</dbReference>
<evidence type="ECO:0000313" key="15">
    <source>
        <dbReference type="Proteomes" id="UP000236286"/>
    </source>
</evidence>
<keyword evidence="14" id="KW-0808">Transferase</keyword>
<evidence type="ECO:0000256" key="7">
    <source>
        <dbReference type="ARBA" id="ARBA00013053"/>
    </source>
</evidence>
<organism evidence="14 15">
    <name type="scientific">Methylocella silvestris</name>
    <dbReference type="NCBI Taxonomy" id="199596"/>
    <lineage>
        <taxon>Bacteria</taxon>
        <taxon>Pseudomonadati</taxon>
        <taxon>Pseudomonadota</taxon>
        <taxon>Alphaproteobacteria</taxon>
        <taxon>Hyphomicrobiales</taxon>
        <taxon>Beijerinckiaceae</taxon>
        <taxon>Methylocella</taxon>
    </lineage>
</organism>
<keyword evidence="10" id="KW-0100">Branched-chain amino acid biosynthesis</keyword>
<comment type="catalytic activity">
    <reaction evidence="12">
        <text>L-isoleucine + 2-oxoglutarate = (S)-3-methyl-2-oxopentanoate + L-glutamate</text>
        <dbReference type="Rhea" id="RHEA:24801"/>
        <dbReference type="ChEBI" id="CHEBI:16810"/>
        <dbReference type="ChEBI" id="CHEBI:29985"/>
        <dbReference type="ChEBI" id="CHEBI:35146"/>
        <dbReference type="ChEBI" id="CHEBI:58045"/>
        <dbReference type="EC" id="2.6.1.42"/>
    </reaction>
</comment>
<dbReference type="InterPro" id="IPR043131">
    <property type="entry name" value="BCAT-like_N"/>
</dbReference>
<evidence type="ECO:0000256" key="11">
    <source>
        <dbReference type="ARBA" id="ARBA00048212"/>
    </source>
</evidence>
<comment type="catalytic activity">
    <reaction evidence="13">
        <text>L-leucine + 2-oxoglutarate = 4-methyl-2-oxopentanoate + L-glutamate</text>
        <dbReference type="Rhea" id="RHEA:18321"/>
        <dbReference type="ChEBI" id="CHEBI:16810"/>
        <dbReference type="ChEBI" id="CHEBI:17865"/>
        <dbReference type="ChEBI" id="CHEBI:29985"/>
        <dbReference type="ChEBI" id="CHEBI:57427"/>
        <dbReference type="EC" id="2.6.1.42"/>
    </reaction>
</comment>
<evidence type="ECO:0000256" key="6">
    <source>
        <dbReference type="ARBA" id="ARBA00009320"/>
    </source>
</evidence>
<evidence type="ECO:0000256" key="9">
    <source>
        <dbReference type="ARBA" id="ARBA00022898"/>
    </source>
</evidence>
<comment type="pathway">
    <text evidence="5">Amino-acid biosynthesis; L-leucine biosynthesis; L-leucine from 3-methyl-2-oxobutanoate: step 4/4.</text>
</comment>
<comment type="function">
    <text evidence="2">Acts on leucine, isoleucine and valine.</text>
</comment>
<dbReference type="GO" id="GO:0009082">
    <property type="term" value="P:branched-chain amino acid biosynthetic process"/>
    <property type="evidence" value="ECO:0007669"/>
    <property type="project" value="UniProtKB-KW"/>
</dbReference>
<dbReference type="OrthoDB" id="9805628at2"/>
<dbReference type="PANTHER" id="PTHR42743">
    <property type="entry name" value="AMINO-ACID AMINOTRANSFERASE"/>
    <property type="match status" value="1"/>
</dbReference>
<dbReference type="GO" id="GO:0004084">
    <property type="term" value="F:branched-chain-amino-acid transaminase activity"/>
    <property type="evidence" value="ECO:0007669"/>
    <property type="project" value="UniProtKB-EC"/>
</dbReference>
<dbReference type="GO" id="GO:0005829">
    <property type="term" value="C:cytosol"/>
    <property type="evidence" value="ECO:0007669"/>
    <property type="project" value="TreeGrafter"/>
</dbReference>
<evidence type="ECO:0000256" key="5">
    <source>
        <dbReference type="ARBA" id="ARBA00005072"/>
    </source>
</evidence>
<accession>A0A2J7THK3</accession>
<dbReference type="Gene3D" id="3.20.10.10">
    <property type="entry name" value="D-amino Acid Aminotransferase, subunit A, domain 2"/>
    <property type="match status" value="1"/>
</dbReference>
<evidence type="ECO:0000313" key="14">
    <source>
        <dbReference type="EMBL" id="PNG26252.1"/>
    </source>
</evidence>
<keyword evidence="9" id="KW-0663">Pyridoxal phosphate</keyword>
<dbReference type="Proteomes" id="UP000236286">
    <property type="component" value="Unassembled WGS sequence"/>
</dbReference>
<name>A0A2J7THK3_METSI</name>
<comment type="pathway">
    <text evidence="4">Amino-acid biosynthesis; L-valine biosynthesis; L-valine from pyruvate: step 4/4.</text>
</comment>
<evidence type="ECO:0000256" key="13">
    <source>
        <dbReference type="ARBA" id="ARBA00049229"/>
    </source>
</evidence>
<evidence type="ECO:0000256" key="1">
    <source>
        <dbReference type="ARBA" id="ARBA00001933"/>
    </source>
</evidence>
<comment type="pathway">
    <text evidence="3">Amino-acid biosynthesis; L-isoleucine biosynthesis; L-isoleucine from 2-oxobutanoate: step 4/4.</text>
</comment>
<dbReference type="SUPFAM" id="SSF56752">
    <property type="entry name" value="D-aminoacid aminotransferase-like PLP-dependent enzymes"/>
    <property type="match status" value="1"/>
</dbReference>
<gene>
    <name evidence="14" type="ORF">CR492_09000</name>
</gene>
<dbReference type="InterPro" id="IPR001544">
    <property type="entry name" value="Aminotrans_IV"/>
</dbReference>
<dbReference type="FunFam" id="3.20.10.10:FF:000002">
    <property type="entry name" value="D-alanine aminotransferase"/>
    <property type="match status" value="1"/>
</dbReference>
<proteinExistence type="inferred from homology"/>
<comment type="similarity">
    <text evidence="6">Belongs to the class-IV pyridoxal-phosphate-dependent aminotransferase family.</text>
</comment>
<dbReference type="RefSeq" id="WP_102843418.1">
    <property type="nucleotide sequence ID" value="NZ_PDZR01000008.1"/>
</dbReference>
<evidence type="ECO:0000256" key="12">
    <source>
        <dbReference type="ARBA" id="ARBA00048798"/>
    </source>
</evidence>
<reference evidence="14 15" key="1">
    <citation type="submission" date="2017-10" db="EMBL/GenBank/DDBJ databases">
        <title>Genome announcement of Methylocella silvestris TVC from permafrost.</title>
        <authorList>
            <person name="Wang J."/>
            <person name="Geng K."/>
            <person name="Ul-Haque F."/>
            <person name="Crombie A.T."/>
            <person name="Street L.E."/>
            <person name="Wookey P.A."/>
            <person name="Murrell J.C."/>
            <person name="Pratscher J."/>
        </authorList>
    </citation>
    <scope>NUCLEOTIDE SEQUENCE [LARGE SCALE GENOMIC DNA]</scope>
    <source>
        <strain evidence="14 15">TVC</strain>
    </source>
</reference>
<evidence type="ECO:0000256" key="10">
    <source>
        <dbReference type="ARBA" id="ARBA00023304"/>
    </source>
</evidence>
<keyword evidence="10" id="KW-0028">Amino-acid biosynthesis</keyword>
<dbReference type="Gene3D" id="3.30.470.10">
    <property type="match status" value="1"/>
</dbReference>
<protein>
    <recommendedName>
        <fullName evidence="8">Probable branched-chain-amino-acid aminotransferase</fullName>
        <ecNumber evidence="7">2.6.1.42</ecNumber>
    </recommendedName>
</protein>
<evidence type="ECO:0000256" key="2">
    <source>
        <dbReference type="ARBA" id="ARBA00003109"/>
    </source>
</evidence>
<dbReference type="EMBL" id="PDZR01000008">
    <property type="protein sequence ID" value="PNG26252.1"/>
    <property type="molecule type" value="Genomic_DNA"/>
</dbReference>
<comment type="catalytic activity">
    <reaction evidence="11">
        <text>L-valine + 2-oxoglutarate = 3-methyl-2-oxobutanoate + L-glutamate</text>
        <dbReference type="Rhea" id="RHEA:24813"/>
        <dbReference type="ChEBI" id="CHEBI:11851"/>
        <dbReference type="ChEBI" id="CHEBI:16810"/>
        <dbReference type="ChEBI" id="CHEBI:29985"/>
        <dbReference type="ChEBI" id="CHEBI:57762"/>
        <dbReference type="EC" id="2.6.1.42"/>
    </reaction>
</comment>
<dbReference type="GO" id="GO:0008652">
    <property type="term" value="P:amino acid biosynthetic process"/>
    <property type="evidence" value="ECO:0007669"/>
    <property type="project" value="UniProtKB-ARBA"/>
</dbReference>
<dbReference type="InterPro" id="IPR050571">
    <property type="entry name" value="Class-IV_PLP-Dep_Aminotrnsfr"/>
</dbReference>
<comment type="cofactor">
    <cofactor evidence="1">
        <name>pyridoxal 5'-phosphate</name>
        <dbReference type="ChEBI" id="CHEBI:597326"/>
    </cofactor>
</comment>
<evidence type="ECO:0000256" key="3">
    <source>
        <dbReference type="ARBA" id="ARBA00004824"/>
    </source>
</evidence>
<evidence type="ECO:0000256" key="8">
    <source>
        <dbReference type="ARBA" id="ARBA00014472"/>
    </source>
</evidence>
<sequence length="280" mass="29806">MYWLDGVLYPQSRAPFDLGDRGLTLGDGVFDTALVLNGRVFLEEAHLARLLNALRELDIAADETSIRQCIGALAPRGDRHVLRVTVTRGAGLRGLVPAGVQKPVIFGALSPFTPGFFGPPLAIDVAEIRRNETSPTSRLKTLSYLDAILAMRAAAARGCNEALFLNGAGRVACASIGNLFALHGDELATPPLADGALPGIIRGFLLERAPALGLDCRERALTLEEFCSADAAFMTNSLRLIAPIERIGAVAIGWKGAKIVEALQELLRRAIAAECGAEVR</sequence>
<comment type="caution">
    <text evidence="14">The sequence shown here is derived from an EMBL/GenBank/DDBJ whole genome shotgun (WGS) entry which is preliminary data.</text>
</comment>
<dbReference type="AlphaFoldDB" id="A0A2J7THK3"/>
<keyword evidence="14" id="KW-0032">Aminotransferase</keyword>
<dbReference type="PANTHER" id="PTHR42743:SF11">
    <property type="entry name" value="AMINODEOXYCHORISMATE LYASE"/>
    <property type="match status" value="1"/>
</dbReference>
<evidence type="ECO:0000256" key="4">
    <source>
        <dbReference type="ARBA" id="ARBA00004931"/>
    </source>
</evidence>
<dbReference type="InterPro" id="IPR036038">
    <property type="entry name" value="Aminotransferase-like"/>
</dbReference>
<dbReference type="InterPro" id="IPR043132">
    <property type="entry name" value="BCAT-like_C"/>
</dbReference>
<dbReference type="EC" id="2.6.1.42" evidence="7"/>